<evidence type="ECO:0000313" key="1">
    <source>
        <dbReference type="EMBL" id="CAB5025957.1"/>
    </source>
</evidence>
<proteinExistence type="predicted"/>
<accession>A0A6J7RB37</accession>
<dbReference type="AlphaFoldDB" id="A0A6J7RB37"/>
<sequence length="96" mass="10394">MLQPLVLEPALDEHGIGIDIAVVDLDTRGVPPIHEHLVEGRAPAAERIEHGELAFEHRAGKVGGEGRDVEEQLGELLIRLARVALDGDEIVVEPVE</sequence>
<name>A0A6J7RB37_9ZZZZ</name>
<reference evidence="1" key="1">
    <citation type="submission" date="2020-05" db="EMBL/GenBank/DDBJ databases">
        <authorList>
            <person name="Chiriac C."/>
            <person name="Salcher M."/>
            <person name="Ghai R."/>
            <person name="Kavagutti S V."/>
        </authorList>
    </citation>
    <scope>NUCLEOTIDE SEQUENCE</scope>
</reference>
<gene>
    <name evidence="1" type="ORF">UFOPK4061_01678</name>
</gene>
<dbReference type="EMBL" id="CAFBPD010000335">
    <property type="protein sequence ID" value="CAB5025957.1"/>
    <property type="molecule type" value="Genomic_DNA"/>
</dbReference>
<organism evidence="1">
    <name type="scientific">freshwater metagenome</name>
    <dbReference type="NCBI Taxonomy" id="449393"/>
    <lineage>
        <taxon>unclassified sequences</taxon>
        <taxon>metagenomes</taxon>
        <taxon>ecological metagenomes</taxon>
    </lineage>
</organism>
<protein>
    <submittedName>
        <fullName evidence="1">Unannotated protein</fullName>
    </submittedName>
</protein>